<evidence type="ECO:0000256" key="4">
    <source>
        <dbReference type="ARBA" id="ARBA00022801"/>
    </source>
</evidence>
<evidence type="ECO:0000256" key="3">
    <source>
        <dbReference type="ARBA" id="ARBA00022763"/>
    </source>
</evidence>
<dbReference type="Pfam" id="PF02586">
    <property type="entry name" value="SRAP"/>
    <property type="match status" value="1"/>
</dbReference>
<gene>
    <name evidence="10" type="ORF">CKO28_07820</name>
</gene>
<dbReference type="RefSeq" id="WP_200340107.1">
    <property type="nucleotide sequence ID" value="NZ_NRRL01000014.1"/>
</dbReference>
<protein>
    <recommendedName>
        <fullName evidence="8">Abasic site processing protein</fullName>
        <ecNumber evidence="8">3.4.-.-</ecNumber>
    </recommendedName>
</protein>
<evidence type="ECO:0000256" key="1">
    <source>
        <dbReference type="ARBA" id="ARBA00008136"/>
    </source>
</evidence>
<evidence type="ECO:0000256" key="2">
    <source>
        <dbReference type="ARBA" id="ARBA00022670"/>
    </source>
</evidence>
<evidence type="ECO:0000256" key="7">
    <source>
        <dbReference type="ARBA" id="ARBA00023239"/>
    </source>
</evidence>
<dbReference type="Gene3D" id="3.90.1680.10">
    <property type="entry name" value="SOS response associated peptidase-like"/>
    <property type="match status" value="1"/>
</dbReference>
<dbReference type="EMBL" id="NRRL01000014">
    <property type="protein sequence ID" value="MBK1667941.1"/>
    <property type="molecule type" value="Genomic_DNA"/>
</dbReference>
<evidence type="ECO:0000256" key="8">
    <source>
        <dbReference type="RuleBase" id="RU364100"/>
    </source>
</evidence>
<keyword evidence="6" id="KW-0238">DNA-binding</keyword>
<reference evidence="10 11" key="1">
    <citation type="journal article" date="2020" name="Microorganisms">
        <title>Osmotic Adaptation and Compatible Solute Biosynthesis of Phototrophic Bacteria as Revealed from Genome Analyses.</title>
        <authorList>
            <person name="Imhoff J.F."/>
            <person name="Rahn T."/>
            <person name="Kunzel S."/>
            <person name="Keller A."/>
            <person name="Neulinger S.C."/>
        </authorList>
    </citation>
    <scope>NUCLEOTIDE SEQUENCE [LARGE SCALE GENOMIC DNA]</scope>
    <source>
        <strain evidence="10 11">DSM 9895</strain>
    </source>
</reference>
<keyword evidence="5" id="KW-0190">Covalent protein-DNA linkage</keyword>
<dbReference type="PANTHER" id="PTHR13604:SF0">
    <property type="entry name" value="ABASIC SITE PROCESSING PROTEIN HMCES"/>
    <property type="match status" value="1"/>
</dbReference>
<comment type="similarity">
    <text evidence="1 8">Belongs to the SOS response-associated peptidase family.</text>
</comment>
<proteinExistence type="inferred from homology"/>
<feature type="compositionally biased region" description="Gly residues" evidence="9">
    <location>
        <begin position="239"/>
        <end position="258"/>
    </location>
</feature>
<evidence type="ECO:0000256" key="6">
    <source>
        <dbReference type="ARBA" id="ARBA00023125"/>
    </source>
</evidence>
<evidence type="ECO:0000313" key="11">
    <source>
        <dbReference type="Proteomes" id="UP001296873"/>
    </source>
</evidence>
<accession>A0ABS1DDD8</accession>
<organism evidence="10 11">
    <name type="scientific">Rhodovibrio sodomensis</name>
    <dbReference type="NCBI Taxonomy" id="1088"/>
    <lineage>
        <taxon>Bacteria</taxon>
        <taxon>Pseudomonadati</taxon>
        <taxon>Pseudomonadota</taxon>
        <taxon>Alphaproteobacteria</taxon>
        <taxon>Rhodospirillales</taxon>
        <taxon>Rhodovibrionaceae</taxon>
        <taxon>Rhodovibrio</taxon>
    </lineage>
</organism>
<keyword evidence="7" id="KW-0456">Lyase</keyword>
<dbReference type="Proteomes" id="UP001296873">
    <property type="component" value="Unassembled WGS sequence"/>
</dbReference>
<keyword evidence="11" id="KW-1185">Reference proteome</keyword>
<keyword evidence="2 8" id="KW-0645">Protease</keyword>
<keyword evidence="4 8" id="KW-0378">Hydrolase</keyword>
<evidence type="ECO:0000313" key="10">
    <source>
        <dbReference type="EMBL" id="MBK1667941.1"/>
    </source>
</evidence>
<dbReference type="PANTHER" id="PTHR13604">
    <property type="entry name" value="DC12-RELATED"/>
    <property type="match status" value="1"/>
</dbReference>
<dbReference type="EC" id="3.4.-.-" evidence="8"/>
<feature type="region of interest" description="Disordered" evidence="9">
    <location>
        <begin position="227"/>
        <end position="264"/>
    </location>
</feature>
<evidence type="ECO:0000256" key="9">
    <source>
        <dbReference type="SAM" id="MobiDB-lite"/>
    </source>
</evidence>
<dbReference type="InterPro" id="IPR003738">
    <property type="entry name" value="SRAP"/>
</dbReference>
<comment type="caution">
    <text evidence="10">The sequence shown here is derived from an EMBL/GenBank/DDBJ whole genome shotgun (WGS) entry which is preliminary data.</text>
</comment>
<evidence type="ECO:0000256" key="5">
    <source>
        <dbReference type="ARBA" id="ARBA00023124"/>
    </source>
</evidence>
<sequence length="264" mass="28731">MCGRYSITSPTEAIQRVFQVPERPNLPARYNVAPTQDVPVVRVRGDAEGPEADGGRHLVQLRWGLVPFWAEDPGIGAKMINARAESAADKPAFRAAFRRRRCLVVADGFYEWKAPAEEGRRKQPYRIELADRRPFGFAGLWERWTDPKDQSVLETCTILTTQANADLKHIHPRMPVMLSPDAFDAWLDPAADVETAQGLLTPYPDGALTAYPVSTRVNAVKHDDPSILEPLQAAEPSEGDGGASGGGTQGGGASGGGDRQQSLF</sequence>
<keyword evidence="3" id="KW-0227">DNA damage</keyword>
<name>A0ABS1DDD8_9PROT</name>
<dbReference type="SUPFAM" id="SSF143081">
    <property type="entry name" value="BB1717-like"/>
    <property type="match status" value="1"/>
</dbReference>
<dbReference type="InterPro" id="IPR036590">
    <property type="entry name" value="SRAP-like"/>
</dbReference>